<keyword evidence="3" id="KW-1185">Reference proteome</keyword>
<reference evidence="2 3" key="1">
    <citation type="submission" date="2018-08" db="EMBL/GenBank/DDBJ databases">
        <title>Erythrobacter zhengii sp.nov., a bacterium isolated from deep-sea sediment.</title>
        <authorList>
            <person name="Fang C."/>
            <person name="Wu Y.-H."/>
            <person name="Sun C."/>
            <person name="Wang H."/>
            <person name="Cheng H."/>
            <person name="Meng F.-X."/>
            <person name="Wang C.-S."/>
            <person name="Xu X.-W."/>
        </authorList>
    </citation>
    <scope>NUCLEOTIDE SEQUENCE [LARGE SCALE GENOMIC DNA]</scope>
    <source>
        <strain evidence="2 3">V18</strain>
    </source>
</reference>
<feature type="chain" id="PRO_5019055333" evidence="1">
    <location>
        <begin position="17"/>
        <end position="178"/>
    </location>
</feature>
<dbReference type="InterPro" id="IPR022061">
    <property type="entry name" value="DUF3617"/>
</dbReference>
<dbReference type="RefSeq" id="WP_119588079.1">
    <property type="nucleotide sequence ID" value="NZ_CAWODQ010000003.1"/>
</dbReference>
<dbReference type="EMBL" id="QXFL01000011">
    <property type="protein sequence ID" value="RIV83128.1"/>
    <property type="molecule type" value="Genomic_DNA"/>
</dbReference>
<evidence type="ECO:0000256" key="1">
    <source>
        <dbReference type="SAM" id="SignalP"/>
    </source>
</evidence>
<dbReference type="AlphaFoldDB" id="A0A418NNC1"/>
<keyword evidence="1" id="KW-0732">Signal</keyword>
<dbReference type="Pfam" id="PF12276">
    <property type="entry name" value="DUF3617"/>
    <property type="match status" value="1"/>
</dbReference>
<dbReference type="PROSITE" id="PS51257">
    <property type="entry name" value="PROKAR_LIPOPROTEIN"/>
    <property type="match status" value="1"/>
</dbReference>
<sequence>MRLIHSLPLLAAFALAACGNDPDEELSDESLSMDEVMAEGEDNGVMPQPGEYSTSYELVSFEVPGASSVDMDALEAAFREGAQEQSSFCVTEAMDREAWISAMQDNSCTLSRLSADGDTLDLAMTCDAEDGPQGRIGMSGTAGETSSDLEMTFTQPIPGIGDANIVMNVTTERTGDCS</sequence>
<protein>
    <submittedName>
        <fullName evidence="2">DUF3617 family protein</fullName>
    </submittedName>
</protein>
<dbReference type="OrthoDB" id="7405484at2"/>
<proteinExistence type="predicted"/>
<dbReference type="Proteomes" id="UP000286576">
    <property type="component" value="Unassembled WGS sequence"/>
</dbReference>
<name>A0A418NNC1_9SPHN</name>
<gene>
    <name evidence="2" type="ORF">D2V07_16855</name>
</gene>
<evidence type="ECO:0000313" key="3">
    <source>
        <dbReference type="Proteomes" id="UP000286576"/>
    </source>
</evidence>
<evidence type="ECO:0000313" key="2">
    <source>
        <dbReference type="EMBL" id="RIV83128.1"/>
    </source>
</evidence>
<accession>A0A418NNC1</accession>
<feature type="signal peptide" evidence="1">
    <location>
        <begin position="1"/>
        <end position="16"/>
    </location>
</feature>
<organism evidence="2 3">
    <name type="scientific">Aurantiacibacter zhengii</name>
    <dbReference type="NCBI Taxonomy" id="2307003"/>
    <lineage>
        <taxon>Bacteria</taxon>
        <taxon>Pseudomonadati</taxon>
        <taxon>Pseudomonadota</taxon>
        <taxon>Alphaproteobacteria</taxon>
        <taxon>Sphingomonadales</taxon>
        <taxon>Erythrobacteraceae</taxon>
        <taxon>Aurantiacibacter</taxon>
    </lineage>
</organism>
<comment type="caution">
    <text evidence="2">The sequence shown here is derived from an EMBL/GenBank/DDBJ whole genome shotgun (WGS) entry which is preliminary data.</text>
</comment>